<dbReference type="InterPro" id="IPR001254">
    <property type="entry name" value="Trypsin_dom"/>
</dbReference>
<evidence type="ECO:0000256" key="4">
    <source>
        <dbReference type="ARBA" id="ARBA00022825"/>
    </source>
</evidence>
<dbReference type="GO" id="GO:0046872">
    <property type="term" value="F:metal ion binding"/>
    <property type="evidence" value="ECO:0007669"/>
    <property type="project" value="UniProtKB-KW"/>
</dbReference>
<dbReference type="PRINTS" id="PR00722">
    <property type="entry name" value="CHYMOTRYPSIN"/>
</dbReference>
<evidence type="ECO:0000259" key="10">
    <source>
        <dbReference type="PROSITE" id="PS50240"/>
    </source>
</evidence>
<reference evidence="13" key="2">
    <citation type="submission" date="2025-04" db="UniProtKB">
        <authorList>
            <consortium name="RefSeq"/>
        </authorList>
    </citation>
    <scope>IDENTIFICATION</scope>
</reference>
<evidence type="ECO:0000256" key="2">
    <source>
        <dbReference type="ARBA" id="ARBA00022723"/>
    </source>
</evidence>
<dbReference type="InterPro" id="IPR001314">
    <property type="entry name" value="Peptidase_S1A"/>
</dbReference>
<dbReference type="SMART" id="SM00020">
    <property type="entry name" value="Tryp_SPc"/>
    <property type="match status" value="1"/>
</dbReference>
<dbReference type="Gene3D" id="2.40.10.10">
    <property type="entry name" value="Trypsin-like serine proteases"/>
    <property type="match status" value="2"/>
</dbReference>
<keyword evidence="5" id="KW-0106">Calcium</keyword>
<dbReference type="GO" id="GO:0006508">
    <property type="term" value="P:proteolysis"/>
    <property type="evidence" value="ECO:0007669"/>
    <property type="project" value="UniProtKB-KW"/>
</dbReference>
<evidence type="ECO:0000256" key="6">
    <source>
        <dbReference type="ARBA" id="ARBA00023145"/>
    </source>
</evidence>
<evidence type="ECO:0000256" key="5">
    <source>
        <dbReference type="ARBA" id="ARBA00022837"/>
    </source>
</evidence>
<dbReference type="SUPFAM" id="SSF50494">
    <property type="entry name" value="Trypsin-like serine proteases"/>
    <property type="match status" value="1"/>
</dbReference>
<sequence>MGTLSAGIVIGVCLIFPKYILTAAHCILTNLKVRLGEHDITTNPDCRGLICNPKSEEYDIEVATKHRHFNNITMPHDIGLLKLNRSINFNEHIQPICLLLNPRSATHVREFQAFGWGLTAFNQFATVLQTTVLTRYDSHYCRRALPAVVTDNQICAGFDDRDTCEGDSGGPLVTRMAIDGVNRYVQLGIVSFGPIKCRSPAVYVTFNGSSNRCGHLEIN</sequence>
<dbReference type="RefSeq" id="XP_016985383.1">
    <property type="nucleotide sequence ID" value="XM_017129894.1"/>
</dbReference>
<dbReference type="EnsemblMetazoa" id="XM_017129894.1">
    <property type="protein sequence ID" value="XP_016985383.1"/>
    <property type="gene ID" value="LOC108048933"/>
</dbReference>
<dbReference type="GO" id="GO:0004252">
    <property type="term" value="F:serine-type endopeptidase activity"/>
    <property type="evidence" value="ECO:0007669"/>
    <property type="project" value="InterPro"/>
</dbReference>
<protein>
    <submittedName>
        <fullName evidence="13">Kallikrein-6-like</fullName>
    </submittedName>
</protein>
<reference evidence="11" key="3">
    <citation type="submission" date="2025-05" db="UniProtKB">
        <authorList>
            <consortium name="EnsemblMetazoa"/>
        </authorList>
    </citation>
    <scope>IDENTIFICATION</scope>
</reference>
<dbReference type="PROSITE" id="PS50240">
    <property type="entry name" value="TRYPSIN_DOM"/>
    <property type="match status" value="1"/>
</dbReference>
<evidence type="ECO:0000313" key="11">
    <source>
        <dbReference type="EnsemblMetazoa" id="XP_016985383.1"/>
    </source>
</evidence>
<dbReference type="InterPro" id="IPR018114">
    <property type="entry name" value="TRYPSIN_HIS"/>
</dbReference>
<dbReference type="InterPro" id="IPR009003">
    <property type="entry name" value="Peptidase_S1_PA"/>
</dbReference>
<keyword evidence="12" id="KW-1185">Reference proteome</keyword>
<feature type="domain" description="Peptidase S1" evidence="10">
    <location>
        <begin position="1"/>
        <end position="219"/>
    </location>
</feature>
<dbReference type="FunFam" id="2.40.10.10:FF:000078">
    <property type="entry name" value="Serine protease H137"/>
    <property type="match status" value="1"/>
</dbReference>
<accession>A0A6P4FDM3</accession>
<dbReference type="GeneID" id="108048933"/>
<keyword evidence="3 9" id="KW-0378">Hydrolase</keyword>
<keyword evidence="4 9" id="KW-0720">Serine protease</keyword>
<dbReference type="Proteomes" id="UP001652680">
    <property type="component" value="Unassembled WGS sequence"/>
</dbReference>
<keyword evidence="7" id="KW-1015">Disulfide bond</keyword>
<evidence type="ECO:0000313" key="12">
    <source>
        <dbReference type="Proteomes" id="UP001652680"/>
    </source>
</evidence>
<proteinExistence type="inferred from homology"/>
<dbReference type="PROSITE" id="PS00134">
    <property type="entry name" value="TRYPSIN_HIS"/>
    <property type="match status" value="1"/>
</dbReference>
<evidence type="ECO:0000256" key="1">
    <source>
        <dbReference type="ARBA" id="ARBA00022670"/>
    </source>
</evidence>
<reference evidence="12" key="1">
    <citation type="journal article" date="2021" name="Elife">
        <title>Highly contiguous assemblies of 101 drosophilid genomes.</title>
        <authorList>
            <person name="Kim B.Y."/>
            <person name="Wang J.R."/>
            <person name="Miller D.E."/>
            <person name="Barmina O."/>
            <person name="Delaney E."/>
            <person name="Thompson A."/>
            <person name="Comeault A.A."/>
            <person name="Peede D."/>
            <person name="D'Agostino E.R."/>
            <person name="Pelaez J."/>
            <person name="Aguilar J.M."/>
            <person name="Haji D."/>
            <person name="Matsunaga T."/>
            <person name="Armstrong E.E."/>
            <person name="Zych M."/>
            <person name="Ogawa Y."/>
            <person name="Stamenkovic-Radak M."/>
            <person name="Jelic M."/>
            <person name="Veselinovic M.S."/>
            <person name="Tanaskovic M."/>
            <person name="Eric P."/>
            <person name="Gao J.J."/>
            <person name="Katoh T.K."/>
            <person name="Toda M.J."/>
            <person name="Watabe H."/>
            <person name="Watada M."/>
            <person name="Davis J.S."/>
            <person name="Moyle L.C."/>
            <person name="Manoli G."/>
            <person name="Bertolini E."/>
            <person name="Kostal V."/>
            <person name="Hawley R.S."/>
            <person name="Takahashi A."/>
            <person name="Jones C.D."/>
            <person name="Price D.K."/>
            <person name="Whiteman N."/>
            <person name="Kopp A."/>
            <person name="Matute D.R."/>
            <person name="Petrov D.A."/>
        </authorList>
    </citation>
    <scope>NUCLEOTIDE SEQUENCE [LARGE SCALE GENOMIC DNA]</scope>
</reference>
<keyword evidence="1 9" id="KW-0645">Protease</keyword>
<evidence type="ECO:0000256" key="9">
    <source>
        <dbReference type="RuleBase" id="RU363034"/>
    </source>
</evidence>
<dbReference type="Pfam" id="PF00089">
    <property type="entry name" value="Trypsin"/>
    <property type="match status" value="1"/>
</dbReference>
<dbReference type="OrthoDB" id="547031at2759"/>
<keyword evidence="2" id="KW-0479">Metal-binding</keyword>
<keyword evidence="6" id="KW-0865">Zymogen</keyword>
<name>A0A6P4FDM3_DRORH</name>
<dbReference type="AlphaFoldDB" id="A0A6P4FDM3"/>
<evidence type="ECO:0000313" key="13">
    <source>
        <dbReference type="RefSeq" id="XP_016985383.1"/>
    </source>
</evidence>
<evidence type="ECO:0000256" key="3">
    <source>
        <dbReference type="ARBA" id="ARBA00022801"/>
    </source>
</evidence>
<evidence type="ECO:0000256" key="8">
    <source>
        <dbReference type="ARBA" id="ARBA00024195"/>
    </source>
</evidence>
<dbReference type="CDD" id="cd00190">
    <property type="entry name" value="Tryp_SPc"/>
    <property type="match status" value="1"/>
</dbReference>
<organism evidence="13">
    <name type="scientific">Drosophila rhopaloa</name>
    <name type="common">Fruit fly</name>
    <dbReference type="NCBI Taxonomy" id="1041015"/>
    <lineage>
        <taxon>Eukaryota</taxon>
        <taxon>Metazoa</taxon>
        <taxon>Ecdysozoa</taxon>
        <taxon>Arthropoda</taxon>
        <taxon>Hexapoda</taxon>
        <taxon>Insecta</taxon>
        <taxon>Pterygota</taxon>
        <taxon>Neoptera</taxon>
        <taxon>Endopterygota</taxon>
        <taxon>Diptera</taxon>
        <taxon>Brachycera</taxon>
        <taxon>Muscomorpha</taxon>
        <taxon>Ephydroidea</taxon>
        <taxon>Drosophilidae</taxon>
        <taxon>Drosophila</taxon>
        <taxon>Sophophora</taxon>
    </lineage>
</organism>
<dbReference type="PANTHER" id="PTHR24256">
    <property type="entry name" value="TRYPTASE-RELATED"/>
    <property type="match status" value="1"/>
</dbReference>
<dbReference type="PROSITE" id="PS00135">
    <property type="entry name" value="TRYPSIN_SER"/>
    <property type="match status" value="1"/>
</dbReference>
<comment type="similarity">
    <text evidence="8">Belongs to the peptidase S1 family. CLIP subfamily.</text>
</comment>
<evidence type="ECO:0000256" key="7">
    <source>
        <dbReference type="ARBA" id="ARBA00023157"/>
    </source>
</evidence>
<dbReference type="InterPro" id="IPR033116">
    <property type="entry name" value="TRYPSIN_SER"/>
</dbReference>
<dbReference type="InterPro" id="IPR051487">
    <property type="entry name" value="Ser/Thr_Proteases_Immune/Dev"/>
</dbReference>
<dbReference type="InterPro" id="IPR043504">
    <property type="entry name" value="Peptidase_S1_PA_chymotrypsin"/>
</dbReference>
<gene>
    <name evidence="13" type="primary">LOC108048933</name>
    <name evidence="11" type="synonym">108048933</name>
</gene>